<keyword evidence="3" id="KW-1003">Cell membrane</keyword>
<accession>A0ABY9TR58</accession>
<dbReference type="PANTHER" id="PTHR37316:SF3">
    <property type="entry name" value="TEICHOIC ACID GLYCEROL-PHOSPHATE TRANSFERASE"/>
    <property type="match status" value="1"/>
</dbReference>
<dbReference type="Proteomes" id="UP001258994">
    <property type="component" value="Chromosome"/>
</dbReference>
<protein>
    <submittedName>
        <fullName evidence="7">CDP-glycerol glycerophosphotransferase family protein</fullName>
    </submittedName>
</protein>
<dbReference type="InterPro" id="IPR007554">
    <property type="entry name" value="Glycerophosphate_synth"/>
</dbReference>
<keyword evidence="8" id="KW-1185">Reference proteome</keyword>
<dbReference type="InterPro" id="IPR007739">
    <property type="entry name" value="RgpF"/>
</dbReference>
<keyword evidence="6" id="KW-0472">Membrane</keyword>
<evidence type="ECO:0000256" key="5">
    <source>
        <dbReference type="ARBA" id="ARBA00022944"/>
    </source>
</evidence>
<dbReference type="InterPro" id="IPR043148">
    <property type="entry name" value="TagF_C"/>
</dbReference>
<keyword evidence="5" id="KW-0777">Teichoic acid biosynthesis</keyword>
<comment type="subcellular location">
    <subcellularLocation>
        <location evidence="1">Cell membrane</location>
        <topology evidence="1">Peripheral membrane protein</topology>
    </subcellularLocation>
</comment>
<evidence type="ECO:0000256" key="1">
    <source>
        <dbReference type="ARBA" id="ARBA00004202"/>
    </source>
</evidence>
<organism evidence="7 8">
    <name type="scientific">Thalassotalea psychrophila</name>
    <dbReference type="NCBI Taxonomy" id="3065647"/>
    <lineage>
        <taxon>Bacteria</taxon>
        <taxon>Pseudomonadati</taxon>
        <taxon>Pseudomonadota</taxon>
        <taxon>Gammaproteobacteria</taxon>
        <taxon>Alteromonadales</taxon>
        <taxon>Colwelliaceae</taxon>
        <taxon>Thalassotalea</taxon>
    </lineage>
</organism>
<sequence length="1277" mass="148024">MIKQLKKFIKKLKQKRIKSTIVQSGLFDESWYKNKYVDLKDQNIDAVDHYLQFGYLEGRDPSPSFNTSYYLSNNHDVKLSGMNPLLHFILAGKIEGRRCLQPLDFDCLTSEKEAAKTKLTLIQHDNSLKMQERPLVGVYAYITDISILSELIKSLRLVSDVSVVCLSTTSKIKDAVNFELVNILPNLKVNFITEFSNHNDAYLQALEVVFNNQIELLLHIQQDDLLASDLSKKPHSNLIPLIANLNVINDIFYAFNEHDDIGFIGGGSAFLNNVPNSNVEKSCLINCINSIGFKEDPTVDYGGFVSSSYWARVEHLLPLLKLQGSDYSTGKQTLNIDNLHGILAKMSNARFALSFSRNNKIDSFSVIAIPRRMQSDYLINSDKGKLDQQLISAKEDFDYLSNSGLDYQLYGAKLDGFLLEPINYYVRYGVFFGDELSESFNSKLYKYEHLDNSNGTNPFINYLKVGQRKREKTFPNVNSFQQNKNIVLQSGLFDSEFYLKENPDVLAKNIDPLEHFCVYGWRELREPNPNFDLWQYWQRHLDSTQELINPLVHSIINEYNEPVEAIELSKGLSYESHQEIRRVCLFAGYDSQGVIDTYVVDYLAEISKYADIYYLADSEILADEMNKISHIVKGAWSFRHGAYDFGSYAKLALHLVGWENICDYDELILANDSCYLIDKLGPVFDKMDQQECDWWGMQATKGLFRTREKESNSFAENIPLSVVKERYLESYNQEYMYDFHIGSYFLTFRKEVLLGGDLEEVFKSVKKEKNKLNIIRKYEIGLTQRLINAGFNFSCFIDELYTFHPIYTNNHFALIEQGFPFLKRFLLTENHYKIPNLYEWENKLEHLKPGINLKPINDNILRIADNEKLYRNLNITLDSEGEPQYPELLTDEQFKQCDLHCEKHDDWWVFPVCAYDNNFTGNERALFEQVKNDKSIKKIILTRKNHIDIEGDNVEIVPLKSKAGQEFLLGSKYIFIKHTAQRNTVYPLDPKQHFFINLWHGIPLKRIGYTSKDLQHLLEPLGEEHAKHHSVICSSDVDRLAMASAFYPLTYNDMWITGLPRIDLVLKSIGQLPSDLLKELNYIKERVGNKKLILFCPTFKNGQDGSYYRFTPLDKLRLETFLKDNNYILGIREHMADKANSYYANLSELPVINLNNNKVSNIEMIYRVADILITDYSSCFIDFMVTGKPIFSFAYDYEHYINSERGLFYDLEFAVPGKVCKSFDGLIKGLQALIEEPDKHISKGEYQFKQNLFFKYLDANNSQRLVDKIKELYKKEL</sequence>
<comment type="similarity">
    <text evidence="2">Belongs to the CDP-glycerol glycerophosphotransferase family.</text>
</comment>
<name>A0ABY9TR58_9GAMM</name>
<reference evidence="8" key="1">
    <citation type="submission" date="2023-09" db="EMBL/GenBank/DDBJ databases">
        <authorList>
            <person name="Li S."/>
            <person name="Li X."/>
            <person name="Zhang C."/>
            <person name="Zhao Z."/>
        </authorList>
    </citation>
    <scope>NUCLEOTIDE SEQUENCE [LARGE SCALE GENOMIC DNA]</scope>
    <source>
        <strain evidence="8">SQ149</strain>
    </source>
</reference>
<evidence type="ECO:0000256" key="2">
    <source>
        <dbReference type="ARBA" id="ARBA00010488"/>
    </source>
</evidence>
<proteinExistence type="inferred from homology"/>
<evidence type="ECO:0000256" key="3">
    <source>
        <dbReference type="ARBA" id="ARBA00022475"/>
    </source>
</evidence>
<dbReference type="RefSeq" id="WP_348390429.1">
    <property type="nucleotide sequence ID" value="NZ_CP134145.1"/>
</dbReference>
<dbReference type="EMBL" id="CP134145">
    <property type="protein sequence ID" value="WNC71294.1"/>
    <property type="molecule type" value="Genomic_DNA"/>
</dbReference>
<dbReference type="Gene3D" id="3.40.50.12580">
    <property type="match status" value="1"/>
</dbReference>
<dbReference type="PANTHER" id="PTHR37316">
    <property type="entry name" value="TEICHOIC ACID GLYCEROL-PHOSPHATE PRIMASE"/>
    <property type="match status" value="1"/>
</dbReference>
<dbReference type="Pfam" id="PF05045">
    <property type="entry name" value="RgpF"/>
    <property type="match status" value="1"/>
</dbReference>
<gene>
    <name evidence="7" type="ORF">RGQ13_14335</name>
</gene>
<dbReference type="SUPFAM" id="SSF53756">
    <property type="entry name" value="UDP-Glycosyltransferase/glycogen phosphorylase"/>
    <property type="match status" value="1"/>
</dbReference>
<evidence type="ECO:0000256" key="6">
    <source>
        <dbReference type="ARBA" id="ARBA00023136"/>
    </source>
</evidence>
<keyword evidence="4" id="KW-0808">Transferase</keyword>
<dbReference type="Gene3D" id="3.40.50.11820">
    <property type="match status" value="1"/>
</dbReference>
<evidence type="ECO:0000256" key="4">
    <source>
        <dbReference type="ARBA" id="ARBA00022679"/>
    </source>
</evidence>
<dbReference type="Pfam" id="PF04464">
    <property type="entry name" value="Glyphos_transf"/>
    <property type="match status" value="1"/>
</dbReference>
<dbReference type="InterPro" id="IPR043149">
    <property type="entry name" value="TagF_N"/>
</dbReference>
<evidence type="ECO:0000313" key="7">
    <source>
        <dbReference type="EMBL" id="WNC71294.1"/>
    </source>
</evidence>
<evidence type="ECO:0000313" key="8">
    <source>
        <dbReference type="Proteomes" id="UP001258994"/>
    </source>
</evidence>
<dbReference type="InterPro" id="IPR051612">
    <property type="entry name" value="Teichoic_Acid_Biosynth"/>
</dbReference>